<keyword evidence="1" id="KW-0472">Membrane</keyword>
<dbReference type="AlphaFoldDB" id="A0A1X1A796"/>
<name>A0A1X1A796_PSEPU</name>
<feature type="transmembrane region" description="Helical" evidence="1">
    <location>
        <begin position="127"/>
        <end position="146"/>
    </location>
</feature>
<organism evidence="2 3">
    <name type="scientific">Pseudomonas putida</name>
    <name type="common">Arthrobacter siderocapsulatus</name>
    <dbReference type="NCBI Taxonomy" id="303"/>
    <lineage>
        <taxon>Bacteria</taxon>
        <taxon>Pseudomonadati</taxon>
        <taxon>Pseudomonadota</taxon>
        <taxon>Gammaproteobacteria</taxon>
        <taxon>Pseudomonadales</taxon>
        <taxon>Pseudomonadaceae</taxon>
        <taxon>Pseudomonas</taxon>
    </lineage>
</organism>
<evidence type="ECO:0000256" key="1">
    <source>
        <dbReference type="SAM" id="Phobius"/>
    </source>
</evidence>
<gene>
    <name evidence="2" type="ORF">B7H17_01390</name>
</gene>
<evidence type="ECO:0000313" key="2">
    <source>
        <dbReference type="EMBL" id="ORL67742.1"/>
    </source>
</evidence>
<dbReference type="OrthoDB" id="8537043at2"/>
<accession>A0A1X1A796</accession>
<dbReference type="Proteomes" id="UP000193675">
    <property type="component" value="Unassembled WGS sequence"/>
</dbReference>
<reference evidence="2 3" key="1">
    <citation type="submission" date="2017-04" db="EMBL/GenBank/DDBJ databases">
        <title>Presence of VIM-2 positive Pseudomonas species in chickens and their surrounding environment.</title>
        <authorList>
            <person name="Zhang R."/>
        </authorList>
    </citation>
    <scope>NUCLEOTIDE SEQUENCE [LARGE SCALE GENOMIC DNA]</scope>
    <source>
        <strain evidence="2 3">DZ-C18</strain>
    </source>
</reference>
<keyword evidence="1" id="KW-0812">Transmembrane</keyword>
<evidence type="ECO:0008006" key="4">
    <source>
        <dbReference type="Google" id="ProtNLM"/>
    </source>
</evidence>
<feature type="transmembrane region" description="Helical" evidence="1">
    <location>
        <begin position="76"/>
        <end position="97"/>
    </location>
</feature>
<feature type="transmembrane region" description="Helical" evidence="1">
    <location>
        <begin position="29"/>
        <end position="46"/>
    </location>
</feature>
<feature type="transmembrane region" description="Helical" evidence="1">
    <location>
        <begin position="53"/>
        <end position="70"/>
    </location>
</feature>
<keyword evidence="1" id="KW-1133">Transmembrane helix</keyword>
<comment type="caution">
    <text evidence="2">The sequence shown here is derived from an EMBL/GenBank/DDBJ whole genome shotgun (WGS) entry which is preliminary data.</text>
</comment>
<protein>
    <recommendedName>
        <fullName evidence="4">Intracellular septation protein A</fullName>
    </recommendedName>
</protein>
<evidence type="ECO:0000313" key="3">
    <source>
        <dbReference type="Proteomes" id="UP000193675"/>
    </source>
</evidence>
<dbReference type="EMBL" id="NBWC01000002">
    <property type="protein sequence ID" value="ORL67742.1"/>
    <property type="molecule type" value="Genomic_DNA"/>
</dbReference>
<dbReference type="RefSeq" id="WP_084853896.1">
    <property type="nucleotide sequence ID" value="NZ_JAOTEI010000109.1"/>
</dbReference>
<sequence length="181" mass="20269">MKRLVGLGLVLAGVLYPFAVHYGLARFAPWQFALVLAALWLARALGAPRRPGNLWMTTIALAFCALLALSDSRQLLRWYPVLVNGFLLALFASSLRYGPPLVERLARLREPQLPAAAIAYTRRVTQVWCLFFLANGLIAAGLTLWAPLAWWTLYNGLIAYLAMGLLFAVEWLARQRMRARS</sequence>
<feature type="transmembrane region" description="Helical" evidence="1">
    <location>
        <begin position="152"/>
        <end position="173"/>
    </location>
</feature>
<proteinExistence type="predicted"/>